<feature type="chain" id="PRO_5001979374" description="ribonuclease T1" evidence="10">
    <location>
        <begin position="18"/>
        <end position="207"/>
    </location>
</feature>
<evidence type="ECO:0000256" key="5">
    <source>
        <dbReference type="ARBA" id="ARBA00022801"/>
    </source>
</evidence>
<evidence type="ECO:0000256" key="7">
    <source>
        <dbReference type="ARBA" id="ARBA00023239"/>
    </source>
</evidence>
<keyword evidence="4" id="KW-0255">Endonuclease</keyword>
<reference evidence="11 12" key="1">
    <citation type="journal article" date="2015" name="Genome Announc.">
        <title>Draft Genome Sequence and Gene Annotation of the Entomopathogenic Fungus Verticillium hemipterigenum.</title>
        <authorList>
            <person name="Horn F."/>
            <person name="Habel A."/>
            <person name="Scharf D.H."/>
            <person name="Dworschak J."/>
            <person name="Brakhage A.A."/>
            <person name="Guthke R."/>
            <person name="Hertweck C."/>
            <person name="Linde J."/>
        </authorList>
    </citation>
    <scope>NUCLEOTIDE SEQUENCE [LARGE SCALE GENOMIC DNA]</scope>
</reference>
<evidence type="ECO:0000256" key="9">
    <source>
        <dbReference type="SAM" id="MobiDB-lite"/>
    </source>
</evidence>
<keyword evidence="7" id="KW-0456">Lyase</keyword>
<keyword evidence="10" id="KW-0732">Signal</keyword>
<keyword evidence="12" id="KW-1185">Reference proteome</keyword>
<keyword evidence="5" id="KW-0378">Hydrolase</keyword>
<feature type="compositionally biased region" description="Low complexity" evidence="9">
    <location>
        <begin position="127"/>
        <end position="141"/>
    </location>
</feature>
<sequence length="207" mass="20842">MQFTISALLSLVAVASAASGDVSGSCASNSYSASQVSQAASAACDLNKSGKTVGNNNYPHQYKNFEKIDFDAPGPWYEFPIKNNGIFDGNSGPGPDRVIINDKCAVAGLITHTGASNQNGFVACKVSGGDKPSSSASSSAKPTDKTSSERASATEKPTSSGKASASPTSSSAKPSATDGKSAGFSIHGQKDTAAWAVAAAALVARIL</sequence>
<feature type="compositionally biased region" description="Low complexity" evidence="9">
    <location>
        <begin position="156"/>
        <end position="177"/>
    </location>
</feature>
<organism evidence="11 12">
    <name type="scientific">[Torrubiella] hemipterigena</name>
    <dbReference type="NCBI Taxonomy" id="1531966"/>
    <lineage>
        <taxon>Eukaryota</taxon>
        <taxon>Fungi</taxon>
        <taxon>Dikarya</taxon>
        <taxon>Ascomycota</taxon>
        <taxon>Pezizomycotina</taxon>
        <taxon>Sordariomycetes</taxon>
        <taxon>Hypocreomycetidae</taxon>
        <taxon>Hypocreales</taxon>
        <taxon>Clavicipitaceae</taxon>
        <taxon>Clavicipitaceae incertae sedis</taxon>
        <taxon>'Torrubiella' clade</taxon>
    </lineage>
</organism>
<feature type="region of interest" description="Disordered" evidence="9">
    <location>
        <begin position="127"/>
        <end position="185"/>
    </location>
</feature>
<comment type="similarity">
    <text evidence="1">Belongs to the ribonuclease N1/T1 family.</text>
</comment>
<evidence type="ECO:0000313" key="11">
    <source>
        <dbReference type="EMBL" id="CEJ80664.1"/>
    </source>
</evidence>
<evidence type="ECO:0000256" key="4">
    <source>
        <dbReference type="ARBA" id="ARBA00022759"/>
    </source>
</evidence>
<dbReference type="InterPro" id="IPR016191">
    <property type="entry name" value="Ribonuclease/ribotoxin"/>
</dbReference>
<dbReference type="Proteomes" id="UP000039046">
    <property type="component" value="Unassembled WGS sequence"/>
</dbReference>
<dbReference type="GO" id="GO:0016787">
    <property type="term" value="F:hydrolase activity"/>
    <property type="evidence" value="ECO:0007669"/>
    <property type="project" value="UniProtKB-KW"/>
</dbReference>
<name>A0A0A1T5S2_9HYPO</name>
<accession>A0A0A1T5S2</accession>
<evidence type="ECO:0000256" key="8">
    <source>
        <dbReference type="ARBA" id="ARBA00034015"/>
    </source>
</evidence>
<comment type="catalytic activity">
    <reaction evidence="8">
        <text>[RNA] containing guanosine + H2O = an [RNA fragment]-3'-guanosine-3'-phosphate + a 5'-hydroxy-ribonucleotide-3'-[RNA fragment].</text>
        <dbReference type="EC" id="4.6.1.24"/>
    </reaction>
</comment>
<dbReference type="AlphaFoldDB" id="A0A0A1T5S2"/>
<dbReference type="EMBL" id="CDHN01000001">
    <property type="protein sequence ID" value="CEJ80664.1"/>
    <property type="molecule type" value="Genomic_DNA"/>
</dbReference>
<keyword evidence="3" id="KW-0540">Nuclease</keyword>
<dbReference type="GO" id="GO:0046589">
    <property type="term" value="F:ribonuclease T1 activity"/>
    <property type="evidence" value="ECO:0007669"/>
    <property type="project" value="UniProtKB-EC"/>
</dbReference>
<dbReference type="GO" id="GO:0003723">
    <property type="term" value="F:RNA binding"/>
    <property type="evidence" value="ECO:0007669"/>
    <property type="project" value="InterPro"/>
</dbReference>
<dbReference type="SUPFAM" id="SSF53933">
    <property type="entry name" value="Microbial ribonucleases"/>
    <property type="match status" value="1"/>
</dbReference>
<dbReference type="HOGENOM" id="CLU_1327206_0_0_1"/>
<gene>
    <name evidence="11" type="ORF">VHEMI00834</name>
</gene>
<dbReference type="Gene3D" id="3.10.450.30">
    <property type="entry name" value="Microbial ribonucleases"/>
    <property type="match status" value="1"/>
</dbReference>
<dbReference type="STRING" id="1531966.A0A0A1T5S2"/>
<evidence type="ECO:0000256" key="2">
    <source>
        <dbReference type="ARBA" id="ARBA00012549"/>
    </source>
</evidence>
<evidence type="ECO:0000313" key="12">
    <source>
        <dbReference type="Proteomes" id="UP000039046"/>
    </source>
</evidence>
<feature type="signal peptide" evidence="10">
    <location>
        <begin position="1"/>
        <end position="17"/>
    </location>
</feature>
<evidence type="ECO:0000256" key="1">
    <source>
        <dbReference type="ARBA" id="ARBA00009006"/>
    </source>
</evidence>
<evidence type="ECO:0000256" key="3">
    <source>
        <dbReference type="ARBA" id="ARBA00022722"/>
    </source>
</evidence>
<proteinExistence type="inferred from homology"/>
<dbReference type="PANTHER" id="PTHR42104:SF1">
    <property type="entry name" value="EXTRACELLULAR GUANYL-SPECIFIC RIBONUCLEASE RNTA (AFU_ORTHOLOGUE AFUA_4G03230)"/>
    <property type="match status" value="1"/>
</dbReference>
<dbReference type="PANTHER" id="PTHR42104">
    <property type="entry name" value="EXTRACELLULAR GUANYL-SPECIFIC RIBONUCLEASE RNTA (AFU_ORTHOLOGUE AFUA_4G03230)"/>
    <property type="match status" value="1"/>
</dbReference>
<dbReference type="InterPro" id="IPR000026">
    <property type="entry name" value="N1-like"/>
</dbReference>
<evidence type="ECO:0000256" key="6">
    <source>
        <dbReference type="ARBA" id="ARBA00023157"/>
    </source>
</evidence>
<dbReference type="EC" id="4.6.1.24" evidence="2"/>
<dbReference type="Pfam" id="PF00545">
    <property type="entry name" value="Ribonuclease"/>
    <property type="match status" value="1"/>
</dbReference>
<evidence type="ECO:0000256" key="10">
    <source>
        <dbReference type="SAM" id="SignalP"/>
    </source>
</evidence>
<protein>
    <recommendedName>
        <fullName evidence="2">ribonuclease T1</fullName>
        <ecNumber evidence="2">4.6.1.24</ecNumber>
    </recommendedName>
</protein>
<keyword evidence="6" id="KW-1015">Disulfide bond</keyword>